<organism evidence="1 2">
    <name type="scientific">Phlebia brevispora</name>
    <dbReference type="NCBI Taxonomy" id="194682"/>
    <lineage>
        <taxon>Eukaryota</taxon>
        <taxon>Fungi</taxon>
        <taxon>Dikarya</taxon>
        <taxon>Basidiomycota</taxon>
        <taxon>Agaricomycotina</taxon>
        <taxon>Agaricomycetes</taxon>
        <taxon>Polyporales</taxon>
        <taxon>Meruliaceae</taxon>
        <taxon>Phlebia</taxon>
    </lineage>
</organism>
<evidence type="ECO:0000313" key="2">
    <source>
        <dbReference type="Proteomes" id="UP001148662"/>
    </source>
</evidence>
<comment type="caution">
    <text evidence="1">The sequence shown here is derived from an EMBL/GenBank/DDBJ whole genome shotgun (WGS) entry which is preliminary data.</text>
</comment>
<dbReference type="Proteomes" id="UP001148662">
    <property type="component" value="Unassembled WGS sequence"/>
</dbReference>
<name>A0ACC1TB11_9APHY</name>
<gene>
    <name evidence="1" type="ORF">NM688_g1527</name>
</gene>
<accession>A0ACC1TB11</accession>
<keyword evidence="2" id="KW-1185">Reference proteome</keyword>
<sequence>MLVLFGSSALTATKRDILLSQIQKCCPDICSVDADFVHLVSCRSDAHERELNHLTSRPRTILDRLLNYGDNIRLSATQEAIQNGHNVVYVLPRAGSISPWSSKATDIAAICDLSEHVERLERGIIFVFETSSGRDIRQEDLDTFTHLLHDRMTQVAELTLPDASTIFEHKSVSPLRTVDLQSSDPSGKTARQRLTEANKELGLALSPDEIEYLIDAFVSGTSPLRRNPTDAELFMFAQVNSEHCRHKIFNASWNIDGQKQDTSLFHMIRNTEKLNGTGTISAYSDNAAVFEGHPAPRFGRTCRSS</sequence>
<dbReference type="EMBL" id="JANHOG010000167">
    <property type="protein sequence ID" value="KAJ3557333.1"/>
    <property type="molecule type" value="Genomic_DNA"/>
</dbReference>
<proteinExistence type="predicted"/>
<reference evidence="1" key="1">
    <citation type="submission" date="2022-07" db="EMBL/GenBank/DDBJ databases">
        <title>Genome Sequence of Phlebia brevispora.</title>
        <authorList>
            <person name="Buettner E."/>
        </authorList>
    </citation>
    <scope>NUCLEOTIDE SEQUENCE</scope>
    <source>
        <strain evidence="1">MPL23</strain>
    </source>
</reference>
<protein>
    <submittedName>
        <fullName evidence="1">Uncharacterized protein</fullName>
    </submittedName>
</protein>
<evidence type="ECO:0000313" key="1">
    <source>
        <dbReference type="EMBL" id="KAJ3557333.1"/>
    </source>
</evidence>